<keyword evidence="2" id="KW-1185">Reference proteome</keyword>
<protein>
    <recommendedName>
        <fullName evidence="3">KRAB-A domain-containing protein 2</fullName>
    </recommendedName>
</protein>
<dbReference type="EMBL" id="BGPR01000020">
    <property type="protein sequence ID" value="GBL79998.1"/>
    <property type="molecule type" value="Genomic_DNA"/>
</dbReference>
<gene>
    <name evidence="1" type="ORF">AVEN_29020_1</name>
</gene>
<dbReference type="Proteomes" id="UP000499080">
    <property type="component" value="Unassembled WGS sequence"/>
</dbReference>
<evidence type="ECO:0000313" key="2">
    <source>
        <dbReference type="Proteomes" id="UP000499080"/>
    </source>
</evidence>
<comment type="caution">
    <text evidence="1">The sequence shown here is derived from an EMBL/GenBank/DDBJ whole genome shotgun (WGS) entry which is preliminary data.</text>
</comment>
<dbReference type="AlphaFoldDB" id="A0A4Y2AJM3"/>
<evidence type="ECO:0000313" key="1">
    <source>
        <dbReference type="EMBL" id="GBL79998.1"/>
    </source>
</evidence>
<evidence type="ECO:0008006" key="3">
    <source>
        <dbReference type="Google" id="ProtNLM"/>
    </source>
</evidence>
<organism evidence="1 2">
    <name type="scientific">Araneus ventricosus</name>
    <name type="common">Orbweaver spider</name>
    <name type="synonym">Epeira ventricosa</name>
    <dbReference type="NCBI Taxonomy" id="182803"/>
    <lineage>
        <taxon>Eukaryota</taxon>
        <taxon>Metazoa</taxon>
        <taxon>Ecdysozoa</taxon>
        <taxon>Arthropoda</taxon>
        <taxon>Chelicerata</taxon>
        <taxon>Arachnida</taxon>
        <taxon>Araneae</taxon>
        <taxon>Araneomorphae</taxon>
        <taxon>Entelegynae</taxon>
        <taxon>Araneoidea</taxon>
        <taxon>Araneidae</taxon>
        <taxon>Araneus</taxon>
    </lineage>
</organism>
<name>A0A4Y2AJM3_ARAVE</name>
<accession>A0A4Y2AJM3</accession>
<dbReference type="OrthoDB" id="6773637at2759"/>
<reference evidence="1 2" key="1">
    <citation type="journal article" date="2019" name="Sci. Rep.">
        <title>Orb-weaving spider Araneus ventricosus genome elucidates the spidroin gene catalogue.</title>
        <authorList>
            <person name="Kono N."/>
            <person name="Nakamura H."/>
            <person name="Ohtoshi R."/>
            <person name="Moran D.A.P."/>
            <person name="Shinohara A."/>
            <person name="Yoshida Y."/>
            <person name="Fujiwara M."/>
            <person name="Mori M."/>
            <person name="Tomita M."/>
            <person name="Arakawa K."/>
        </authorList>
    </citation>
    <scope>NUCLEOTIDE SEQUENCE [LARGE SCALE GENOMIC DNA]</scope>
</reference>
<proteinExistence type="predicted"/>
<sequence>MFGIKPKRGIASSFLPGEQIANIETEEQLEEIANTFETEEQLDETVDTFEENLSNGHTENHIPKRNIEEDLQPTTSSYQALTEQHEFISIKRSTAKENLRLQATKMLRTSNKKFPPAQIGDTVRIQVPDVDRGRTDGRNVLTVVVGIEDSDFYELANKNSTLKQLYTRNQFVICKEKLLSVDEISSQEMSLRESAAANSRSGGQGYTRCHCKSESVYRPSVCSPVLSHVQQCLVYVYIVFEVTAAVHFTGMRRKTGLPV</sequence>